<gene>
    <name evidence="1" type="ORF">D5086_007206</name>
</gene>
<protein>
    <submittedName>
        <fullName evidence="1">Uncharacterized protein</fullName>
    </submittedName>
</protein>
<dbReference type="EMBL" id="RCHU02000003">
    <property type="protein sequence ID" value="KAL3599288.1"/>
    <property type="molecule type" value="Genomic_DNA"/>
</dbReference>
<name>A0ACC4CMQ6_POPAL</name>
<evidence type="ECO:0000313" key="1">
    <source>
        <dbReference type="EMBL" id="KAL3599288.1"/>
    </source>
</evidence>
<dbReference type="Proteomes" id="UP000309997">
    <property type="component" value="Unassembled WGS sequence"/>
</dbReference>
<organism evidence="1 2">
    <name type="scientific">Populus alba</name>
    <name type="common">White poplar</name>
    <dbReference type="NCBI Taxonomy" id="43335"/>
    <lineage>
        <taxon>Eukaryota</taxon>
        <taxon>Viridiplantae</taxon>
        <taxon>Streptophyta</taxon>
        <taxon>Embryophyta</taxon>
        <taxon>Tracheophyta</taxon>
        <taxon>Spermatophyta</taxon>
        <taxon>Magnoliopsida</taxon>
        <taxon>eudicotyledons</taxon>
        <taxon>Gunneridae</taxon>
        <taxon>Pentapetalae</taxon>
        <taxon>rosids</taxon>
        <taxon>fabids</taxon>
        <taxon>Malpighiales</taxon>
        <taxon>Salicaceae</taxon>
        <taxon>Saliceae</taxon>
        <taxon>Populus</taxon>
    </lineage>
</organism>
<proteinExistence type="predicted"/>
<keyword evidence="2" id="KW-1185">Reference proteome</keyword>
<evidence type="ECO:0000313" key="2">
    <source>
        <dbReference type="Proteomes" id="UP000309997"/>
    </source>
</evidence>
<comment type="caution">
    <text evidence="1">The sequence shown here is derived from an EMBL/GenBank/DDBJ whole genome shotgun (WGS) entry which is preliminary data.</text>
</comment>
<sequence length="390" mass="44525">MSNLKLSDSEDGDGNTFPPGTSIDAVPSSNLNAASKKLRKRKIGTSDGGKQQKVKIDNKVKFHEVGCKRMKNENTSMEAENELMMEKCARELNDLSRKRQTVEYLKEKCNEETAVIAELCMILVNMDFITVVVWRSVRSCLDIQGRGSGIKPAYLPIFPLIDSMWPPELATASTANEIGGSHEINTVPSMIQPPIEQYMSFLSGCLDSPTISDSKLKRKAPDDVNRDQERKKEVDRAYRQRCKFKKIKNEEKLCVLTEENNRLNRENKHLKNEEVRLEEVVQTQNENMIQLKGNFCQLKSQLDKQNIVVEVLSKQLAMCQGIDRQREIEQLKCENDLLTKSINNRDSLNIIQLEAKNTKLEQEKRSLQMIIDALCTKINKYSDHVLKEAC</sequence>
<accession>A0ACC4CMQ6</accession>
<reference evidence="1 2" key="1">
    <citation type="journal article" date="2024" name="Plant Biotechnol. J.">
        <title>Genome and CRISPR/Cas9 system of a widespread forest tree (Populus alba) in the world.</title>
        <authorList>
            <person name="Liu Y.J."/>
            <person name="Jiang P.F."/>
            <person name="Han X.M."/>
            <person name="Li X.Y."/>
            <person name="Wang H.M."/>
            <person name="Wang Y.J."/>
            <person name="Wang X.X."/>
            <person name="Zeng Q.Y."/>
        </authorList>
    </citation>
    <scope>NUCLEOTIDE SEQUENCE [LARGE SCALE GENOMIC DNA]</scope>
    <source>
        <strain evidence="2">cv. PAL-ZL1</strain>
    </source>
</reference>